<dbReference type="InterPro" id="IPR046341">
    <property type="entry name" value="SET_dom_sf"/>
</dbReference>
<dbReference type="RefSeq" id="XP_040722580.1">
    <property type="nucleotide sequence ID" value="XM_040866202.1"/>
</dbReference>
<reference evidence="2 3" key="1">
    <citation type="submission" date="2016-07" db="EMBL/GenBank/DDBJ databases">
        <title>Pervasive Adenine N6-methylation of Active Genes in Fungi.</title>
        <authorList>
            <consortium name="DOE Joint Genome Institute"/>
            <person name="Mondo S.J."/>
            <person name="Dannebaum R.O."/>
            <person name="Kuo R.C."/>
            <person name="Labutti K."/>
            <person name="Haridas S."/>
            <person name="Kuo A."/>
            <person name="Salamov A."/>
            <person name="Ahrendt S.R."/>
            <person name="Lipzen A."/>
            <person name="Sullivan W."/>
            <person name="Andreopoulos W.B."/>
            <person name="Clum A."/>
            <person name="Lindquist E."/>
            <person name="Daum C."/>
            <person name="Ramamoorthy G.K."/>
            <person name="Gryganskyi A."/>
            <person name="Culley D."/>
            <person name="Magnuson J.K."/>
            <person name="James T.Y."/>
            <person name="O'Malley M.A."/>
            <person name="Stajich J.E."/>
            <person name="Spatafora J.W."/>
            <person name="Visel A."/>
            <person name="Grigoriev I.V."/>
        </authorList>
    </citation>
    <scope>NUCLEOTIDE SEQUENCE [LARGE SCALE GENOMIC DNA]</scope>
    <source>
        <strain evidence="2 3">12-1054</strain>
    </source>
</reference>
<evidence type="ECO:0000259" key="1">
    <source>
        <dbReference type="PROSITE" id="PS50280"/>
    </source>
</evidence>
<sequence>MDADLAYERKLIQLEQDRLRSFTDKSAFNAPALEALPNRIVLRNHAFPEALPSAALIYFSDLTFEEVAAGKYCSAMVKAAPKRSVALSTDQIALPYILMQIEVADKGEPGSQEVSLELQNCFDGLTEAQLSDALPLGSFLSIKSPYLTLSSRHQSQVLRIDHPSDIEVRPPELARDHEAMKQIGNQAFRQKRYNSALRAWQSIRSKNQDFQASLWLNIAAVLIELHRYEEAIHYCDQVLGISKFNAKARYRKAVAMYGLRDFTNPYLETFLRDESMRLTESSPQALRGLLDRLTLRLREARGQFTWRDWHRLHEFAKQGLRVDFANYNSPYIERREVSGAGIGLFARRSLRVGDLIMVAKAAALQLPSEARLTDVPIIDLVDETVHTTQSPNLLDALAQSAHISNTMCEQWSQLYAGEEYSRTPKTKLSSHQLRKMIQYNSFALEDSEVELPTLFQRQDLPPQEEGARGFWHMPSYFNHSCLNNCSRMFMGDIMIIKANRDIDKDEELTLGYVHRFQLFKERQEACQDFGFTCACELCMVEKEELDKFPSIVDERRVLQAQWRAKVEHLRDDLPKLVGETEAFLEQLRATYEKTQRTQYHFATIVPLDVLVLSNKALGQFPQAYAAAMDMAALGCGLFDDYTLGINLHIALIRQAMSDVSPPLGDRIAQYIAATMESLVAIAKGWRCRGLVAGLPGFIRGFKQVYDGDAIKRGEAIGFGIIRGFLMLEQDLQRGVLDFDLSMNETSKASE</sequence>
<dbReference type="SUPFAM" id="SSF82199">
    <property type="entry name" value="SET domain"/>
    <property type="match status" value="1"/>
</dbReference>
<dbReference type="Gene3D" id="1.25.40.10">
    <property type="entry name" value="Tetratricopeptide repeat domain"/>
    <property type="match status" value="1"/>
</dbReference>
<organism evidence="2 3">
    <name type="scientific">Protomyces lactucae-debilis</name>
    <dbReference type="NCBI Taxonomy" id="2754530"/>
    <lineage>
        <taxon>Eukaryota</taxon>
        <taxon>Fungi</taxon>
        <taxon>Dikarya</taxon>
        <taxon>Ascomycota</taxon>
        <taxon>Taphrinomycotina</taxon>
        <taxon>Taphrinomycetes</taxon>
        <taxon>Taphrinales</taxon>
        <taxon>Protomycetaceae</taxon>
        <taxon>Protomyces</taxon>
    </lineage>
</organism>
<dbReference type="InterPro" id="IPR019734">
    <property type="entry name" value="TPR_rpt"/>
</dbReference>
<feature type="domain" description="SET" evidence="1">
    <location>
        <begin position="330"/>
        <end position="513"/>
    </location>
</feature>
<dbReference type="GeneID" id="63782801"/>
<dbReference type="Pfam" id="PF00856">
    <property type="entry name" value="SET"/>
    <property type="match status" value="1"/>
</dbReference>
<dbReference type="Proteomes" id="UP000193685">
    <property type="component" value="Unassembled WGS sequence"/>
</dbReference>
<evidence type="ECO:0000313" key="3">
    <source>
        <dbReference type="Proteomes" id="UP000193685"/>
    </source>
</evidence>
<dbReference type="InterPro" id="IPR011990">
    <property type="entry name" value="TPR-like_helical_dom_sf"/>
</dbReference>
<dbReference type="InterPro" id="IPR001214">
    <property type="entry name" value="SET_dom"/>
</dbReference>
<dbReference type="SMART" id="SM00028">
    <property type="entry name" value="TPR"/>
    <property type="match status" value="2"/>
</dbReference>
<name>A0A1Y2EXU8_PROLT</name>
<dbReference type="PANTHER" id="PTHR47643">
    <property type="entry name" value="TPR DOMAIN PROTEIN (AFU_ORTHOLOGUE AFUA_5G12710)"/>
    <property type="match status" value="1"/>
</dbReference>
<accession>A0A1Y2EXU8</accession>
<protein>
    <recommendedName>
        <fullName evidence="1">SET domain-containing protein</fullName>
    </recommendedName>
</protein>
<dbReference type="AlphaFoldDB" id="A0A1Y2EXU8"/>
<dbReference type="EMBL" id="MCFI01000023">
    <property type="protein sequence ID" value="ORY76317.1"/>
    <property type="molecule type" value="Genomic_DNA"/>
</dbReference>
<dbReference type="PROSITE" id="PS50280">
    <property type="entry name" value="SET"/>
    <property type="match status" value="1"/>
</dbReference>
<dbReference type="PANTHER" id="PTHR47643:SF2">
    <property type="entry name" value="TPR DOMAIN PROTEIN (AFU_ORTHOLOGUE AFUA_5G12710)"/>
    <property type="match status" value="1"/>
</dbReference>
<gene>
    <name evidence="2" type="ORF">BCR37DRAFT_163738</name>
</gene>
<dbReference type="STRING" id="56484.A0A1Y2EXU8"/>
<evidence type="ECO:0000313" key="2">
    <source>
        <dbReference type="EMBL" id="ORY76317.1"/>
    </source>
</evidence>
<keyword evidence="3" id="KW-1185">Reference proteome</keyword>
<comment type="caution">
    <text evidence="2">The sequence shown here is derived from an EMBL/GenBank/DDBJ whole genome shotgun (WGS) entry which is preliminary data.</text>
</comment>
<dbReference type="InterPro" id="IPR053209">
    <property type="entry name" value="Gramillin-biosynth_MTr"/>
</dbReference>
<dbReference type="SUPFAM" id="SSF48452">
    <property type="entry name" value="TPR-like"/>
    <property type="match status" value="1"/>
</dbReference>
<dbReference type="OrthoDB" id="438641at2759"/>
<proteinExistence type="predicted"/>
<dbReference type="Gene3D" id="2.170.270.10">
    <property type="entry name" value="SET domain"/>
    <property type="match status" value="1"/>
</dbReference>